<gene>
    <name evidence="4" type="ORF">FHR37_003042</name>
    <name evidence="5" type="ORF">SAMN05421678_11791</name>
</gene>
<dbReference type="EMBL" id="JACBZA010000001">
    <property type="protein sequence ID" value="NYH84191.1"/>
    <property type="molecule type" value="Genomic_DNA"/>
</dbReference>
<organism evidence="5 6">
    <name type="scientific">Actinopolymorpha cephalotaxi</name>
    <dbReference type="NCBI Taxonomy" id="504797"/>
    <lineage>
        <taxon>Bacteria</taxon>
        <taxon>Bacillati</taxon>
        <taxon>Actinomycetota</taxon>
        <taxon>Actinomycetes</taxon>
        <taxon>Propionibacteriales</taxon>
        <taxon>Actinopolymorphaceae</taxon>
        <taxon>Actinopolymorpha</taxon>
    </lineage>
</organism>
<feature type="domain" description="Heparinase II/III-like C-terminal" evidence="3">
    <location>
        <begin position="617"/>
        <end position="747"/>
    </location>
</feature>
<comment type="subcellular location">
    <subcellularLocation>
        <location evidence="1">Cell envelope</location>
    </subcellularLocation>
</comment>
<dbReference type="Pfam" id="PF07940">
    <property type="entry name" value="Hepar_II_III_C"/>
    <property type="match status" value="1"/>
</dbReference>
<protein>
    <submittedName>
        <fullName evidence="5">Heparinase II/III-like protein</fullName>
    </submittedName>
</protein>
<dbReference type="InterPro" id="IPR006311">
    <property type="entry name" value="TAT_signal"/>
</dbReference>
<dbReference type="EMBL" id="FOOI01000017">
    <property type="protein sequence ID" value="SFH41794.1"/>
    <property type="molecule type" value="Genomic_DNA"/>
</dbReference>
<dbReference type="Gene3D" id="2.70.98.70">
    <property type="match status" value="1"/>
</dbReference>
<dbReference type="OrthoDB" id="227957at2"/>
<dbReference type="PROSITE" id="PS51318">
    <property type="entry name" value="TAT"/>
    <property type="match status" value="1"/>
</dbReference>
<dbReference type="SUPFAM" id="SSF48230">
    <property type="entry name" value="Chondroitin AC/alginate lyase"/>
    <property type="match status" value="1"/>
</dbReference>
<proteinExistence type="predicted"/>
<evidence type="ECO:0000313" key="5">
    <source>
        <dbReference type="EMBL" id="SFH41794.1"/>
    </source>
</evidence>
<evidence type="ECO:0000313" key="6">
    <source>
        <dbReference type="Proteomes" id="UP000199052"/>
    </source>
</evidence>
<dbReference type="RefSeq" id="WP_092887946.1">
    <property type="nucleotide sequence ID" value="NZ_FOOI01000017.1"/>
</dbReference>
<sequence>MSGYTDPMPPSPTGFRPSRRDVLRYGMFLGSAAMLPSLAPDLAAAAVPATATGPTTGATVALADVPTKTKPTVYTAEMVAAARRNVEQYDWAKELRDTAAAKADRLLAKGDDWLWKLVTGQGVPRSYAVNQDLGSPVTGKDIYRFGNYPWLTDPDKPWKLIDPSVPEDSGLPRIYPTNDFGAFYASGLDEHGNFDRARADRSLLVNELYPEKGPTWGVDDGFGWVDDDGDKWTFVPYYNHWVVWYSANALYAGAASIYNGLPALRDAYLTTGDVKYAHAGLILLDRIADVYPSMDTTPYKRSDGYLHSDGLSGRGKVVGCIWETGISQMICDAYDAFFPAIADADEADVVPFLSEKARQYGLAPKDSPAAIRVNIENGILRQVYPNVQAGKIRGNFGMHQRSVTLAGVVLDAPSETKAWIDFVFRTGSVGPPPEYRVSGGDVFRTLVDVVDRDGMGNEASPGYNRLWIGHIRGIADVLDGYDGYPAADLYQHPKFAKMFQGMHPLVMLGAYVPQIGDTGSTGMPGLFGSPNEFFNFYEKFGLPEYAQMAYLMNGNSADNLYGNLFSPDVSGVQQRIREVIAKHGPWQPPSENLTGYGIAMLRDGAGSRARDLWVYYGRTPGHGHLDALNLGMHGFGVDLLPDLGYPEFADASIRTQEWNQNTVAHNTVVVDRKPQTEQWVGTPHGFAAGDRVQVSDTSAPAAYTQTSTYRRVSAMVKVDDTDFYAVDVFRAVGGTDHHFSFHAAEGPATAEGLTLTRQPTGTYAGPDVPMPSDDAPFRSNASGFDWLDNVSRDTHPTGPFSIDWKVKDTWGVHDPAPNLHLRLTMLSDVDDVAICDGTPPRNKPGNPAKLRYLIAHRQASAGQQLTSQFVSLVEPYVDRRVVRSVSALPVRAIDGTIAPHEVTAIRVELTNGRVDHIVSSLRTEVMLKIDLDNRKELRFRGSFGFYSTHGSEPVYAWTHGASFLGPLPQMQGPAAATGTLRDFTRDLSFRNQLTVKLDAGVPAGLKLDGSYAYVTVPQSTYARIAYPSRTPSKAGDFGALSQQIEVSQATSHQLSVKVNDDFAGATAGYLFLQVLIDGAVVAEQDVAGASQWRELTADVTGHLTGKSTAVLTLRLVSKKAVSNFAVAAMFDDVAISGTTIENGDFEDTSSPAWRPESNSSSFTVNSRATADANARNAVYRIEGVPFTSDTTVVLDIGDITTIRGYVDPEDFDKGFRYDVAADAAVSIPFTREWQS</sequence>
<dbReference type="Gene3D" id="1.50.10.100">
    <property type="entry name" value="Chondroitin AC/alginate lyase"/>
    <property type="match status" value="1"/>
</dbReference>
<dbReference type="InterPro" id="IPR012480">
    <property type="entry name" value="Hepar_II_III_C"/>
</dbReference>
<dbReference type="InterPro" id="IPR008929">
    <property type="entry name" value="Chondroitin_lyas"/>
</dbReference>
<accession>A0A1I2ZVG2</accession>
<dbReference type="GO" id="GO:0030313">
    <property type="term" value="C:cell envelope"/>
    <property type="evidence" value="ECO:0007669"/>
    <property type="project" value="UniProtKB-SubCell"/>
</dbReference>
<evidence type="ECO:0000256" key="2">
    <source>
        <dbReference type="SAM" id="MobiDB-lite"/>
    </source>
</evidence>
<dbReference type="Proteomes" id="UP000533017">
    <property type="component" value="Unassembled WGS sequence"/>
</dbReference>
<evidence type="ECO:0000313" key="7">
    <source>
        <dbReference type="Proteomes" id="UP000533017"/>
    </source>
</evidence>
<evidence type="ECO:0000256" key="1">
    <source>
        <dbReference type="ARBA" id="ARBA00004196"/>
    </source>
</evidence>
<evidence type="ECO:0000259" key="3">
    <source>
        <dbReference type="Pfam" id="PF07940"/>
    </source>
</evidence>
<evidence type="ECO:0000313" key="4">
    <source>
        <dbReference type="EMBL" id="NYH84191.1"/>
    </source>
</evidence>
<reference evidence="4 7" key="2">
    <citation type="submission" date="2020-07" db="EMBL/GenBank/DDBJ databases">
        <title>Sequencing the genomes of 1000 actinobacteria strains.</title>
        <authorList>
            <person name="Klenk H.-P."/>
        </authorList>
    </citation>
    <scope>NUCLEOTIDE SEQUENCE [LARGE SCALE GENOMIC DNA]</scope>
    <source>
        <strain evidence="4 7">DSM 45117</strain>
    </source>
</reference>
<feature type="compositionally biased region" description="Polar residues" evidence="2">
    <location>
        <begin position="1148"/>
        <end position="1165"/>
    </location>
</feature>
<name>A0A1I2ZVG2_9ACTN</name>
<dbReference type="AlphaFoldDB" id="A0A1I2ZVG2"/>
<dbReference type="GO" id="GO:0016829">
    <property type="term" value="F:lyase activity"/>
    <property type="evidence" value="ECO:0007669"/>
    <property type="project" value="InterPro"/>
</dbReference>
<reference evidence="5 6" key="1">
    <citation type="submission" date="2016-10" db="EMBL/GenBank/DDBJ databases">
        <authorList>
            <person name="de Groot N.N."/>
        </authorList>
    </citation>
    <scope>NUCLEOTIDE SEQUENCE [LARGE SCALE GENOMIC DNA]</scope>
    <source>
        <strain evidence="5 6">CPCC 202808</strain>
    </source>
</reference>
<dbReference type="Proteomes" id="UP000199052">
    <property type="component" value="Unassembled WGS sequence"/>
</dbReference>
<dbReference type="STRING" id="504797.SAMN05421678_11791"/>
<feature type="region of interest" description="Disordered" evidence="2">
    <location>
        <begin position="1146"/>
        <end position="1165"/>
    </location>
</feature>
<keyword evidence="7" id="KW-1185">Reference proteome</keyword>